<accession>A0A8J2U332</accession>
<reference evidence="4" key="1">
    <citation type="journal article" date="2019" name="Int. J. Syst. Evol. Microbiol.">
        <title>The Global Catalogue of Microorganisms (GCM) 10K type strain sequencing project: providing services to taxonomists for standard genome sequencing and annotation.</title>
        <authorList>
            <consortium name="The Broad Institute Genomics Platform"/>
            <consortium name="The Broad Institute Genome Sequencing Center for Infectious Disease"/>
            <person name="Wu L."/>
            <person name="Ma J."/>
        </authorList>
    </citation>
    <scope>NUCLEOTIDE SEQUENCE [LARGE SCALE GENOMIC DNA]</scope>
    <source>
        <strain evidence="4">CGMCC 1.10130</strain>
    </source>
</reference>
<dbReference type="Pfam" id="PF19313">
    <property type="entry name" value="DUF5916"/>
    <property type="match status" value="1"/>
</dbReference>
<feature type="domain" description="DUF5916" evidence="2">
    <location>
        <begin position="260"/>
        <end position="334"/>
    </location>
</feature>
<dbReference type="SUPFAM" id="SSF49344">
    <property type="entry name" value="CBD9-like"/>
    <property type="match status" value="1"/>
</dbReference>
<dbReference type="OrthoDB" id="9786766at2"/>
<dbReference type="Gene3D" id="2.60.40.1190">
    <property type="match status" value="1"/>
</dbReference>
<protein>
    <recommendedName>
        <fullName evidence="2">DUF5916 domain-containing protein</fullName>
    </recommendedName>
</protein>
<gene>
    <name evidence="3" type="ORF">GCM10011369_07340</name>
</gene>
<sequence length="785" mass="90254">MRALLAVVCLMLTLSSAQAATQSSSEQIITIPKTELAITVDGKLDDAAWQQASVVEIDIVTRPFDNTPSPVTTRALLIENGSSLYIGFIADDPDPKQIRAFLKDRDKSWGDDIVGVKLDTYNNQNLAYRFFSNPLGVQIDGIENELTGNESDAWDGIWDSKGQINEHGYVVEMELPFRMLNFAESQQPQDWGIELVRRYPREQNLRISHIRLERGNKCELCQLATARGFSNVKQGQNLTIAPALVVARDETRDDDGPWQSDNEFEPSLDVRWGITPDILFNATLNPDFSTVETDQAQLSINNTFALFVKEKRPFFLDNADYFSTDYNLVYTRNIYAPNYGGKLTGRHNNHSLGVFIADDETTNILIPGNRGSSVAELEGESTNAALRYNYDYTQDITVGWISTVRDADDYRNQVHGVDTRVRFNDTDVFQLQKLYSRTEYPDDLYQQFCDTDDDADCQPQHVEDCDLTGCDINEQVLRTNKEGTFSGHALKTDFSHDGKYWFYKLGYEEQNSGFRGDLGFIGKVDYNRKQIAGARYWYNDEDGAWWQKFRLYSDWDITHNDNDELIEKEFDISARLDANYESELFFAYTRRDLVGPRIDQSKLDIDGNTTLFSMDVFQLFGEVKPFSGLYLNTKLEYGDAIDFASNRLGTKRLLRTVIDWSPNQHLQLKLRQTYRDLDADGANVFIARLTDFRVTYQFNVQSFVRGSLIYKNNARNKNNYLYDDPEDIDAHSRNFSFELLYAYKINPQTVFYAGYSEYQDTTEDFSDLEANDRRAFVKVSYAWIR</sequence>
<feature type="signal peptide" evidence="1">
    <location>
        <begin position="1"/>
        <end position="19"/>
    </location>
</feature>
<keyword evidence="1" id="KW-0732">Signal</keyword>
<evidence type="ECO:0000313" key="4">
    <source>
        <dbReference type="Proteomes" id="UP000619743"/>
    </source>
</evidence>
<dbReference type="EMBL" id="BMDX01000003">
    <property type="protein sequence ID" value="GGA68225.1"/>
    <property type="molecule type" value="Genomic_DNA"/>
</dbReference>
<feature type="chain" id="PRO_5035294250" description="DUF5916 domain-containing protein" evidence="1">
    <location>
        <begin position="20"/>
        <end position="785"/>
    </location>
</feature>
<dbReference type="CDD" id="cd09618">
    <property type="entry name" value="CBM9_like_2"/>
    <property type="match status" value="1"/>
</dbReference>
<dbReference type="RefSeq" id="WP_087506567.1">
    <property type="nucleotide sequence ID" value="NZ_BMDX01000003.1"/>
</dbReference>
<name>A0A8J2U332_9GAMM</name>
<dbReference type="AlphaFoldDB" id="A0A8J2U332"/>
<keyword evidence="4" id="KW-1185">Reference proteome</keyword>
<evidence type="ECO:0000256" key="1">
    <source>
        <dbReference type="SAM" id="SignalP"/>
    </source>
</evidence>
<organism evidence="3 4">
    <name type="scientific">Neiella marina</name>
    <dbReference type="NCBI Taxonomy" id="508461"/>
    <lineage>
        <taxon>Bacteria</taxon>
        <taxon>Pseudomonadati</taxon>
        <taxon>Pseudomonadota</taxon>
        <taxon>Gammaproteobacteria</taxon>
        <taxon>Alteromonadales</taxon>
        <taxon>Echinimonadaceae</taxon>
        <taxon>Neiella</taxon>
    </lineage>
</organism>
<comment type="caution">
    <text evidence="3">The sequence shown here is derived from an EMBL/GenBank/DDBJ whole genome shotgun (WGS) entry which is preliminary data.</text>
</comment>
<dbReference type="InterPro" id="IPR045670">
    <property type="entry name" value="DUF5916"/>
</dbReference>
<evidence type="ECO:0000259" key="2">
    <source>
        <dbReference type="Pfam" id="PF19313"/>
    </source>
</evidence>
<proteinExistence type="predicted"/>
<dbReference type="Proteomes" id="UP000619743">
    <property type="component" value="Unassembled WGS sequence"/>
</dbReference>
<evidence type="ECO:0000313" key="3">
    <source>
        <dbReference type="EMBL" id="GGA68225.1"/>
    </source>
</evidence>